<feature type="transmembrane region" description="Helical" evidence="1">
    <location>
        <begin position="61"/>
        <end position="81"/>
    </location>
</feature>
<evidence type="ECO:0000313" key="2">
    <source>
        <dbReference type="EMBL" id="GFH32763.1"/>
    </source>
</evidence>
<proteinExistence type="predicted"/>
<sequence length="99" mass="11019">LDRQSSWGQYWNYLRRQLFVLDTYFSSSSRLLNHGMMLLHSWASAAFAVAGLMILMSLSHIFLIAFITVALTITVDLSLITSSTMSPAMSKDDVTGPCP</sequence>
<name>A0A6A0AKF3_HAELA</name>
<accession>A0A6A0AKF3</accession>
<feature type="non-terminal residue" evidence="2">
    <location>
        <position position="1"/>
    </location>
</feature>
<organism evidence="2 3">
    <name type="scientific">Haematococcus lacustris</name>
    <name type="common">Green alga</name>
    <name type="synonym">Haematococcus pluvialis</name>
    <dbReference type="NCBI Taxonomy" id="44745"/>
    <lineage>
        <taxon>Eukaryota</taxon>
        <taxon>Viridiplantae</taxon>
        <taxon>Chlorophyta</taxon>
        <taxon>core chlorophytes</taxon>
        <taxon>Chlorophyceae</taxon>
        <taxon>CS clade</taxon>
        <taxon>Chlamydomonadales</taxon>
        <taxon>Haematococcaceae</taxon>
        <taxon>Haematococcus</taxon>
    </lineage>
</organism>
<keyword evidence="1" id="KW-0472">Membrane</keyword>
<keyword evidence="3" id="KW-1185">Reference proteome</keyword>
<evidence type="ECO:0000313" key="3">
    <source>
        <dbReference type="Proteomes" id="UP000485058"/>
    </source>
</evidence>
<comment type="caution">
    <text evidence="2">The sequence shown here is derived from an EMBL/GenBank/DDBJ whole genome shotgun (WGS) entry which is preliminary data.</text>
</comment>
<dbReference type="Proteomes" id="UP000485058">
    <property type="component" value="Unassembled WGS sequence"/>
</dbReference>
<dbReference type="AlphaFoldDB" id="A0A6A0AKF3"/>
<evidence type="ECO:0000256" key="1">
    <source>
        <dbReference type="SAM" id="Phobius"/>
    </source>
</evidence>
<protein>
    <submittedName>
        <fullName evidence="2">Uncharacterized protein</fullName>
    </submittedName>
</protein>
<gene>
    <name evidence="2" type="ORF">HaLaN_32037</name>
</gene>
<dbReference type="EMBL" id="BLLF01007091">
    <property type="protein sequence ID" value="GFH32763.1"/>
    <property type="molecule type" value="Genomic_DNA"/>
</dbReference>
<feature type="transmembrane region" description="Helical" evidence="1">
    <location>
        <begin position="37"/>
        <end position="55"/>
    </location>
</feature>
<reference evidence="2 3" key="1">
    <citation type="submission" date="2020-02" db="EMBL/GenBank/DDBJ databases">
        <title>Draft genome sequence of Haematococcus lacustris strain NIES-144.</title>
        <authorList>
            <person name="Morimoto D."/>
            <person name="Nakagawa S."/>
            <person name="Yoshida T."/>
            <person name="Sawayama S."/>
        </authorList>
    </citation>
    <scope>NUCLEOTIDE SEQUENCE [LARGE SCALE GENOMIC DNA]</scope>
    <source>
        <strain evidence="2 3">NIES-144</strain>
    </source>
</reference>
<feature type="non-terminal residue" evidence="2">
    <location>
        <position position="99"/>
    </location>
</feature>
<keyword evidence="1" id="KW-1133">Transmembrane helix</keyword>
<keyword evidence="1" id="KW-0812">Transmembrane</keyword>